<dbReference type="GeneID" id="112273250"/>
<dbReference type="RefSeq" id="XP_024357523.1">
    <property type="nucleotide sequence ID" value="XM_024501755.2"/>
</dbReference>
<dbReference type="Gramene" id="Pp3c20_11370V3.3">
    <property type="protein sequence ID" value="Pp3c20_11370V3.3"/>
    <property type="gene ID" value="Pp3c20_11370"/>
</dbReference>
<accession>A0A2K1IUY8</accession>
<dbReference type="RefSeq" id="XP_024357527.1">
    <property type="nucleotide sequence ID" value="XM_024501759.2"/>
</dbReference>
<dbReference type="Gramene" id="Pp3c20_11370V3.4">
    <property type="protein sequence ID" value="Pp3c20_11370V3.4"/>
    <property type="gene ID" value="Pp3c20_11370"/>
</dbReference>
<dbReference type="PANTHER" id="PTHR22960">
    <property type="entry name" value="MOLYBDOPTERIN COFACTOR SYNTHESIS PROTEIN A"/>
    <property type="match status" value="1"/>
</dbReference>
<evidence type="ECO:0000256" key="2">
    <source>
        <dbReference type="ARBA" id="ARBA00005046"/>
    </source>
</evidence>
<dbReference type="Gene3D" id="3.30.70.640">
    <property type="entry name" value="Molybdopterin cofactor biosynthesis C (MoaC) domain"/>
    <property type="match status" value="1"/>
</dbReference>
<keyword evidence="4" id="KW-0501">Molybdenum cofactor biosynthesis</keyword>
<dbReference type="RefSeq" id="XP_024357529.1">
    <property type="nucleotide sequence ID" value="XM_024501761.2"/>
</dbReference>
<dbReference type="Pfam" id="PF01967">
    <property type="entry name" value="MoaC"/>
    <property type="match status" value="1"/>
</dbReference>
<dbReference type="NCBIfam" id="TIGR00581">
    <property type="entry name" value="moaC"/>
    <property type="match status" value="1"/>
</dbReference>
<dbReference type="InterPro" id="IPR002820">
    <property type="entry name" value="Mopterin_CF_biosynth-C_dom"/>
</dbReference>
<evidence type="ECO:0000313" key="9">
    <source>
        <dbReference type="EnsemblPlants" id="Pp3c20_11370V3.1"/>
    </source>
</evidence>
<dbReference type="HAMAP" id="MF_01224_B">
    <property type="entry name" value="MoaC_B"/>
    <property type="match status" value="1"/>
</dbReference>
<dbReference type="EnsemblPlants" id="Pp3c20_11370V3.8">
    <property type="protein sequence ID" value="Pp3c20_11370V3.8"/>
    <property type="gene ID" value="Pp3c20_11370"/>
</dbReference>
<reference evidence="9" key="3">
    <citation type="submission" date="2020-12" db="UniProtKB">
        <authorList>
            <consortium name="EnsemblPlants"/>
        </authorList>
    </citation>
    <scope>IDENTIFICATION</scope>
</reference>
<dbReference type="Gramene" id="Pp3c20_11370V3.6">
    <property type="protein sequence ID" value="Pp3c20_11370V3.6"/>
    <property type="gene ID" value="Pp3c20_11370"/>
</dbReference>
<dbReference type="UniPathway" id="UPA00344"/>
<dbReference type="EnsemblPlants" id="Pp3c20_11370V3.5">
    <property type="protein sequence ID" value="Pp3c20_11370V3.5"/>
    <property type="gene ID" value="Pp3c20_11370"/>
</dbReference>
<dbReference type="PANTHER" id="PTHR22960:SF29">
    <property type="entry name" value="CYCLIC PYRANOPTERIN MONOPHOSPHATE SYNTHASE"/>
    <property type="match status" value="1"/>
</dbReference>
<evidence type="ECO:0000256" key="3">
    <source>
        <dbReference type="ARBA" id="ARBA00012575"/>
    </source>
</evidence>
<dbReference type="InterPro" id="IPR047594">
    <property type="entry name" value="MoaC_bact/euk"/>
</dbReference>
<dbReference type="AlphaFoldDB" id="A0A2K1IUY8"/>
<evidence type="ECO:0000256" key="6">
    <source>
        <dbReference type="SAM" id="MobiDB-lite"/>
    </source>
</evidence>
<dbReference type="NCBIfam" id="NF006870">
    <property type="entry name" value="PRK09364.1"/>
    <property type="match status" value="1"/>
</dbReference>
<evidence type="ECO:0000259" key="7">
    <source>
        <dbReference type="Pfam" id="PF01967"/>
    </source>
</evidence>
<comment type="pathway">
    <text evidence="2">Cofactor biosynthesis; molybdopterin biosynthesis.</text>
</comment>
<dbReference type="Gramene" id="Pp3c20_11370V3.7">
    <property type="protein sequence ID" value="Pp3c20_11370V3.7"/>
    <property type="gene ID" value="Pp3c20_11370"/>
</dbReference>
<dbReference type="Gramene" id="Pp3c20_11370V3.8">
    <property type="protein sequence ID" value="Pp3c20_11370V3.8"/>
    <property type="gene ID" value="Pp3c20_11370"/>
</dbReference>
<reference evidence="8 10" key="2">
    <citation type="journal article" date="2018" name="Plant J.">
        <title>The Physcomitrella patens chromosome-scale assembly reveals moss genome structure and evolution.</title>
        <authorList>
            <person name="Lang D."/>
            <person name="Ullrich K.K."/>
            <person name="Murat F."/>
            <person name="Fuchs J."/>
            <person name="Jenkins J."/>
            <person name="Haas F.B."/>
            <person name="Piednoel M."/>
            <person name="Gundlach H."/>
            <person name="Van Bel M."/>
            <person name="Meyberg R."/>
            <person name="Vives C."/>
            <person name="Morata J."/>
            <person name="Symeonidi A."/>
            <person name="Hiss M."/>
            <person name="Muchero W."/>
            <person name="Kamisugi Y."/>
            <person name="Saleh O."/>
            <person name="Blanc G."/>
            <person name="Decker E.L."/>
            <person name="van Gessel N."/>
            <person name="Grimwood J."/>
            <person name="Hayes R.D."/>
            <person name="Graham S.W."/>
            <person name="Gunter L.E."/>
            <person name="McDaniel S.F."/>
            <person name="Hoernstein S.N.W."/>
            <person name="Larsson A."/>
            <person name="Li F.W."/>
            <person name="Perroud P.F."/>
            <person name="Phillips J."/>
            <person name="Ranjan P."/>
            <person name="Rokshar D.S."/>
            <person name="Rothfels C.J."/>
            <person name="Schneider L."/>
            <person name="Shu S."/>
            <person name="Stevenson D.W."/>
            <person name="Thummler F."/>
            <person name="Tillich M."/>
            <person name="Villarreal Aguilar J.C."/>
            <person name="Widiez T."/>
            <person name="Wong G.K."/>
            <person name="Wymore A."/>
            <person name="Zhang Y."/>
            <person name="Zimmer A.D."/>
            <person name="Quatrano R.S."/>
            <person name="Mayer K.F.X."/>
            <person name="Goodstein D."/>
            <person name="Casacuberta J.M."/>
            <person name="Vandepoele K."/>
            <person name="Reski R."/>
            <person name="Cuming A.C."/>
            <person name="Tuskan G.A."/>
            <person name="Maumus F."/>
            <person name="Salse J."/>
            <person name="Schmutz J."/>
            <person name="Rensing S.A."/>
        </authorList>
    </citation>
    <scope>NUCLEOTIDE SEQUENCE [LARGE SCALE GENOMIC DNA]</scope>
    <source>
        <strain evidence="9 10">cv. Gransden 2004</strain>
    </source>
</reference>
<dbReference type="SUPFAM" id="SSF55040">
    <property type="entry name" value="Molybdenum cofactor biosynthesis protein C, MoaC"/>
    <property type="match status" value="1"/>
</dbReference>
<dbReference type="STRING" id="3218.A0A2K1IUY8"/>
<proteinExistence type="inferred from homology"/>
<dbReference type="EC" id="4.6.1.17" evidence="3"/>
<evidence type="ECO:0000313" key="8">
    <source>
        <dbReference type="EMBL" id="PNR33078.1"/>
    </source>
</evidence>
<reference evidence="8 10" key="1">
    <citation type="journal article" date="2008" name="Science">
        <title>The Physcomitrella genome reveals evolutionary insights into the conquest of land by plants.</title>
        <authorList>
            <person name="Rensing S."/>
            <person name="Lang D."/>
            <person name="Zimmer A."/>
            <person name="Terry A."/>
            <person name="Salamov A."/>
            <person name="Shapiro H."/>
            <person name="Nishiyama T."/>
            <person name="Perroud P.-F."/>
            <person name="Lindquist E."/>
            <person name="Kamisugi Y."/>
            <person name="Tanahashi T."/>
            <person name="Sakakibara K."/>
            <person name="Fujita T."/>
            <person name="Oishi K."/>
            <person name="Shin-I T."/>
            <person name="Kuroki Y."/>
            <person name="Toyoda A."/>
            <person name="Suzuki Y."/>
            <person name="Hashimoto A."/>
            <person name="Yamaguchi K."/>
            <person name="Sugano A."/>
            <person name="Kohara Y."/>
            <person name="Fujiyama A."/>
            <person name="Anterola A."/>
            <person name="Aoki S."/>
            <person name="Ashton N."/>
            <person name="Barbazuk W.B."/>
            <person name="Barker E."/>
            <person name="Bennetzen J."/>
            <person name="Bezanilla M."/>
            <person name="Blankenship R."/>
            <person name="Cho S.H."/>
            <person name="Dutcher S."/>
            <person name="Estelle M."/>
            <person name="Fawcett J.A."/>
            <person name="Gundlach H."/>
            <person name="Hanada K."/>
            <person name="Heyl A."/>
            <person name="Hicks K.A."/>
            <person name="Hugh J."/>
            <person name="Lohr M."/>
            <person name="Mayer K."/>
            <person name="Melkozernov A."/>
            <person name="Murata T."/>
            <person name="Nelson D."/>
            <person name="Pils B."/>
            <person name="Prigge M."/>
            <person name="Reiss B."/>
            <person name="Renner T."/>
            <person name="Rombauts S."/>
            <person name="Rushton P."/>
            <person name="Sanderfoot A."/>
            <person name="Schween G."/>
            <person name="Shiu S.-H."/>
            <person name="Stueber K."/>
            <person name="Theodoulou F.L."/>
            <person name="Tu H."/>
            <person name="Van de Peer Y."/>
            <person name="Verrier P.J."/>
            <person name="Waters E."/>
            <person name="Wood A."/>
            <person name="Yang L."/>
            <person name="Cove D."/>
            <person name="Cuming A."/>
            <person name="Hasebe M."/>
            <person name="Lucas S."/>
            <person name="Mishler D.B."/>
            <person name="Reski R."/>
            <person name="Grigoriev I."/>
            <person name="Quatrano R.S."/>
            <person name="Boore J.L."/>
        </authorList>
    </citation>
    <scope>NUCLEOTIDE SEQUENCE [LARGE SCALE GENOMIC DNA]</scope>
    <source>
        <strain evidence="9 10">cv. Gransden 2004</strain>
    </source>
</reference>
<keyword evidence="10" id="KW-1185">Reference proteome</keyword>
<dbReference type="RefSeq" id="XP_073385587.1">
    <property type="nucleotide sequence ID" value="XM_073529486.1"/>
</dbReference>
<gene>
    <name evidence="9" type="primary">LOC112273250</name>
    <name evidence="8" type="ORF">PHYPA_025021</name>
</gene>
<dbReference type="EnsemblPlants" id="Pp3c20_11370V3.4">
    <property type="protein sequence ID" value="Pp3c20_11370V3.4"/>
    <property type="gene ID" value="Pp3c20_11370"/>
</dbReference>
<dbReference type="EnsemblPlants" id="Pp3c20_11370V3.6">
    <property type="protein sequence ID" value="Pp3c20_11370V3.6"/>
    <property type="gene ID" value="Pp3c20_11370"/>
</dbReference>
<dbReference type="CDD" id="cd01420">
    <property type="entry name" value="MoaC_PE"/>
    <property type="match status" value="1"/>
</dbReference>
<dbReference type="RefSeq" id="XP_024357522.1">
    <property type="nucleotide sequence ID" value="XM_024501754.2"/>
</dbReference>
<dbReference type="Gramene" id="Pp3c20_11370V3.2">
    <property type="protein sequence ID" value="Pp3c20_11370V3.2"/>
    <property type="gene ID" value="Pp3c20_11370"/>
</dbReference>
<keyword evidence="5" id="KW-0456">Lyase</keyword>
<dbReference type="KEGG" id="ppp:112273250"/>
<feature type="domain" description="Molybdopterin cofactor biosynthesis C (MoaC)" evidence="7">
    <location>
        <begin position="174"/>
        <end position="309"/>
    </location>
</feature>
<dbReference type="EnsemblPlants" id="Pp3c20_11370V3.1">
    <property type="protein sequence ID" value="Pp3c20_11370V3.1"/>
    <property type="gene ID" value="Pp3c20_11370"/>
</dbReference>
<dbReference type="Gramene" id="Pp3c20_11370V3.1">
    <property type="protein sequence ID" value="Pp3c20_11370V3.1"/>
    <property type="gene ID" value="Pp3c20_11370"/>
</dbReference>
<dbReference type="InterPro" id="IPR050105">
    <property type="entry name" value="MoCo_biosynth_MoaA/MoaC"/>
</dbReference>
<dbReference type="Gramene" id="Pp3c20_11370V3.5">
    <property type="protein sequence ID" value="Pp3c20_11370V3.5"/>
    <property type="gene ID" value="Pp3c20_11370"/>
</dbReference>
<dbReference type="RefSeq" id="XP_024357526.1">
    <property type="nucleotide sequence ID" value="XM_024501758.2"/>
</dbReference>
<sequence length="323" mass="34344">MFLRGAHGGARKILRDELYSSLPRDALARLLRLKWTSSLGSGFDGSSFSDEEDNSYHELRNMRFGYGEPGSVTYKGNEDSMVDEFNRELESIFGAAAPDQLGTSPGPKSEVFPGGQSIHRVTTSFDGHGGMKIGTHNGPRALQKDLSTTGDKDGDHHSNAAALSHVDSAGKAAMVNVSTKTNTSRVAVASGRVLLGFDAFSLVAANNIAKGDVLTVAKIAGIMGAKQTATLIPLCHPLNLSGVDVSLSLNKELHAVDIEAKVTTVGLTGVEMEALTAVSVASLTVYDMCKAVSKDIRISDVRLESKTGGKSGEWHRLRNRSSR</sequence>
<dbReference type="GO" id="GO:0061799">
    <property type="term" value="F:cyclic pyranopterin monophosphate synthase activity"/>
    <property type="evidence" value="ECO:0007669"/>
    <property type="project" value="UniProtKB-EC"/>
</dbReference>
<comment type="catalytic activity">
    <reaction evidence="1">
        <text>(8S)-3',8-cyclo-7,8-dihydroguanosine 5'-triphosphate = cyclic pyranopterin phosphate + diphosphate</text>
        <dbReference type="Rhea" id="RHEA:49580"/>
        <dbReference type="ChEBI" id="CHEBI:33019"/>
        <dbReference type="ChEBI" id="CHEBI:59648"/>
        <dbReference type="ChEBI" id="CHEBI:131766"/>
        <dbReference type="EC" id="4.6.1.17"/>
    </reaction>
</comment>
<dbReference type="Proteomes" id="UP000006727">
    <property type="component" value="Chromosome 20"/>
</dbReference>
<dbReference type="InterPro" id="IPR023045">
    <property type="entry name" value="MoaC"/>
</dbReference>
<organism evidence="8">
    <name type="scientific">Physcomitrium patens</name>
    <name type="common">Spreading-leaved earth moss</name>
    <name type="synonym">Physcomitrella patens</name>
    <dbReference type="NCBI Taxonomy" id="3218"/>
    <lineage>
        <taxon>Eukaryota</taxon>
        <taxon>Viridiplantae</taxon>
        <taxon>Streptophyta</taxon>
        <taxon>Embryophyta</taxon>
        <taxon>Bryophyta</taxon>
        <taxon>Bryophytina</taxon>
        <taxon>Bryopsida</taxon>
        <taxon>Funariidae</taxon>
        <taxon>Funariales</taxon>
        <taxon>Funariaceae</taxon>
        <taxon>Physcomitrium</taxon>
    </lineage>
</organism>
<feature type="region of interest" description="Disordered" evidence="6">
    <location>
        <begin position="126"/>
        <end position="159"/>
    </location>
</feature>
<dbReference type="OrthoDB" id="429626at2759"/>
<evidence type="ECO:0000256" key="4">
    <source>
        <dbReference type="ARBA" id="ARBA00023150"/>
    </source>
</evidence>
<dbReference type="EnsemblPlants" id="Pp3c20_11370V3.3">
    <property type="protein sequence ID" value="Pp3c20_11370V3.3"/>
    <property type="gene ID" value="Pp3c20_11370"/>
</dbReference>
<evidence type="ECO:0000313" key="10">
    <source>
        <dbReference type="Proteomes" id="UP000006727"/>
    </source>
</evidence>
<dbReference type="RefSeq" id="XP_024357524.1">
    <property type="nucleotide sequence ID" value="XM_024501756.2"/>
</dbReference>
<evidence type="ECO:0000256" key="5">
    <source>
        <dbReference type="ARBA" id="ARBA00023239"/>
    </source>
</evidence>
<evidence type="ECO:0000256" key="1">
    <source>
        <dbReference type="ARBA" id="ARBA00001637"/>
    </source>
</evidence>
<dbReference type="EnsemblPlants" id="Pp3c20_11370V3.7">
    <property type="protein sequence ID" value="Pp3c20_11370V3.7"/>
    <property type="gene ID" value="Pp3c20_11370"/>
</dbReference>
<dbReference type="EMBL" id="ABEU02000020">
    <property type="protein sequence ID" value="PNR33078.1"/>
    <property type="molecule type" value="Genomic_DNA"/>
</dbReference>
<dbReference type="RefSeq" id="XP_024357525.1">
    <property type="nucleotide sequence ID" value="XM_024501757.2"/>
</dbReference>
<name>A0A2K1IUY8_PHYPA</name>
<dbReference type="GO" id="GO:0006777">
    <property type="term" value="P:Mo-molybdopterin cofactor biosynthetic process"/>
    <property type="evidence" value="ECO:0007669"/>
    <property type="project" value="UniProtKB-KW"/>
</dbReference>
<protein>
    <recommendedName>
        <fullName evidence="3">cyclic pyranopterin monophosphate synthase</fullName>
        <ecNumber evidence="3">4.6.1.17</ecNumber>
    </recommendedName>
</protein>
<dbReference type="EnsemblPlants" id="Pp3c20_11370V3.2">
    <property type="protein sequence ID" value="Pp3c20_11370V3.2"/>
    <property type="gene ID" value="Pp3c20_11370"/>
</dbReference>
<dbReference type="InterPro" id="IPR036522">
    <property type="entry name" value="MoaC_sf"/>
</dbReference>
<dbReference type="FunCoup" id="A0A2K1IUY8">
    <property type="interactions" value="389"/>
</dbReference>
<dbReference type="PaxDb" id="3218-PP1S166_112V6.3"/>